<sequence length="77" mass="8129">MPNPITSLCVKTQTALTGRLHASRAHRDRGAGFVEYAAIIVLVAAIAGALFASGLISDITNGITTKVYEIFSLTQQP</sequence>
<dbReference type="AlphaFoldDB" id="A0A399G170"/>
<dbReference type="EMBL" id="CP063196">
    <property type="protein sequence ID" value="UOE18003.1"/>
    <property type="molecule type" value="Genomic_DNA"/>
</dbReference>
<proteinExistence type="predicted"/>
<accession>A0A399G170</accession>
<dbReference type="KEGG" id="thao:NI17_014180"/>
<dbReference type="Proteomes" id="UP000265719">
    <property type="component" value="Chromosome"/>
</dbReference>
<evidence type="ECO:0000313" key="2">
    <source>
        <dbReference type="Proteomes" id="UP000265719"/>
    </source>
</evidence>
<gene>
    <name evidence="1" type="ORF">NI17_014180</name>
</gene>
<protein>
    <submittedName>
        <fullName evidence="1">Uncharacterized protein</fullName>
    </submittedName>
</protein>
<keyword evidence="2" id="KW-1185">Reference proteome</keyword>
<name>A0A399G170_9ACTN</name>
<evidence type="ECO:0000313" key="1">
    <source>
        <dbReference type="EMBL" id="UOE18003.1"/>
    </source>
</evidence>
<reference evidence="1" key="1">
    <citation type="submission" date="2020-10" db="EMBL/GenBank/DDBJ databases">
        <title>De novo genome project of the cellulose decomposer Thermobifida halotolerans type strain.</title>
        <authorList>
            <person name="Nagy I."/>
            <person name="Horvath B."/>
            <person name="Kukolya J."/>
            <person name="Nagy I."/>
            <person name="Orsini M."/>
        </authorList>
    </citation>
    <scope>NUCLEOTIDE SEQUENCE</scope>
    <source>
        <strain evidence="1">DSM 44931</strain>
    </source>
</reference>
<dbReference type="RefSeq" id="WP_068688635.1">
    <property type="nucleotide sequence ID" value="NZ_CP063196.1"/>
</dbReference>
<organism evidence="1 2">
    <name type="scientific">Thermobifida halotolerans</name>
    <dbReference type="NCBI Taxonomy" id="483545"/>
    <lineage>
        <taxon>Bacteria</taxon>
        <taxon>Bacillati</taxon>
        <taxon>Actinomycetota</taxon>
        <taxon>Actinomycetes</taxon>
        <taxon>Streptosporangiales</taxon>
        <taxon>Nocardiopsidaceae</taxon>
        <taxon>Thermobifida</taxon>
    </lineage>
</organism>